<feature type="transmembrane region" description="Helical" evidence="2">
    <location>
        <begin position="50"/>
        <end position="69"/>
    </location>
</feature>
<reference evidence="4 5" key="1">
    <citation type="submission" date="2023-11" db="EMBL/GenBank/DDBJ databases">
        <title>Halocaridina rubra genome assembly.</title>
        <authorList>
            <person name="Smith C."/>
        </authorList>
    </citation>
    <scope>NUCLEOTIDE SEQUENCE [LARGE SCALE GENOMIC DNA]</scope>
    <source>
        <strain evidence="4">EP-1</strain>
        <tissue evidence="4">Whole</tissue>
    </source>
</reference>
<feature type="domain" description="Ionotropic glutamate receptor C-terminal" evidence="3">
    <location>
        <begin position="46"/>
        <end position="126"/>
    </location>
</feature>
<accession>A0AAN8XQ29</accession>
<comment type="caution">
    <text evidence="4">The sequence shown here is derived from an EMBL/GenBank/DDBJ whole genome shotgun (WGS) entry which is preliminary data.</text>
</comment>
<evidence type="ECO:0000256" key="2">
    <source>
        <dbReference type="SAM" id="Phobius"/>
    </source>
</evidence>
<dbReference type="AlphaFoldDB" id="A0AAN8XQ29"/>
<dbReference type="InterPro" id="IPR001320">
    <property type="entry name" value="Iontro_rcpt_C"/>
</dbReference>
<proteinExistence type="inferred from homology"/>
<dbReference type="Proteomes" id="UP001381693">
    <property type="component" value="Unassembled WGS sequence"/>
</dbReference>
<evidence type="ECO:0000313" key="4">
    <source>
        <dbReference type="EMBL" id="KAK7083668.1"/>
    </source>
</evidence>
<comment type="similarity">
    <text evidence="1">Belongs to the glutamate-gated ion channel (TC 1.A.10.1) family.</text>
</comment>
<protein>
    <recommendedName>
        <fullName evidence="3">Ionotropic glutamate receptor C-terminal domain-containing protein</fullName>
    </recommendedName>
</protein>
<dbReference type="EMBL" id="JAXCGZ010002682">
    <property type="protein sequence ID" value="KAK7083668.1"/>
    <property type="molecule type" value="Genomic_DNA"/>
</dbReference>
<sequence length="197" mass="22527">MNHFPSKKKNLSGQSLKCVWASMNWKTKNTDKLFTCWHKTASAWWPRGDAVRIMTGLWLFMIFILCSVYKSNLKAMMIMPSLPLPFNNIEELISSRIPTFVFAGSMLTQAMMNAPPGSHLDQLRGQTVQHANISKLSKDLLQGKIAVFLGKRAFTYLLHQKFAEVSKKYKRQKMAIGKKLENHWTQLRATSVTYGAK</sequence>
<keyword evidence="5" id="KW-1185">Reference proteome</keyword>
<organism evidence="4 5">
    <name type="scientific">Halocaridina rubra</name>
    <name type="common">Hawaiian red shrimp</name>
    <dbReference type="NCBI Taxonomy" id="373956"/>
    <lineage>
        <taxon>Eukaryota</taxon>
        <taxon>Metazoa</taxon>
        <taxon>Ecdysozoa</taxon>
        <taxon>Arthropoda</taxon>
        <taxon>Crustacea</taxon>
        <taxon>Multicrustacea</taxon>
        <taxon>Malacostraca</taxon>
        <taxon>Eumalacostraca</taxon>
        <taxon>Eucarida</taxon>
        <taxon>Decapoda</taxon>
        <taxon>Pleocyemata</taxon>
        <taxon>Caridea</taxon>
        <taxon>Atyoidea</taxon>
        <taxon>Atyidae</taxon>
        <taxon>Halocaridina</taxon>
    </lineage>
</organism>
<evidence type="ECO:0000259" key="3">
    <source>
        <dbReference type="Pfam" id="PF00060"/>
    </source>
</evidence>
<gene>
    <name evidence="4" type="ORF">SK128_013604</name>
</gene>
<name>A0AAN8XQ29_HALRR</name>
<dbReference type="GO" id="GO:0015276">
    <property type="term" value="F:ligand-gated monoatomic ion channel activity"/>
    <property type="evidence" value="ECO:0007669"/>
    <property type="project" value="InterPro"/>
</dbReference>
<evidence type="ECO:0000313" key="5">
    <source>
        <dbReference type="Proteomes" id="UP001381693"/>
    </source>
</evidence>
<dbReference type="Gene3D" id="1.10.287.70">
    <property type="match status" value="1"/>
</dbReference>
<keyword evidence="2" id="KW-0812">Transmembrane</keyword>
<dbReference type="Pfam" id="PF00060">
    <property type="entry name" value="Lig_chan"/>
    <property type="match status" value="1"/>
</dbReference>
<keyword evidence="2" id="KW-0472">Membrane</keyword>
<keyword evidence="2" id="KW-1133">Transmembrane helix</keyword>
<dbReference type="GO" id="GO:0016020">
    <property type="term" value="C:membrane"/>
    <property type="evidence" value="ECO:0007669"/>
    <property type="project" value="InterPro"/>
</dbReference>
<evidence type="ECO:0000256" key="1">
    <source>
        <dbReference type="ARBA" id="ARBA00008685"/>
    </source>
</evidence>